<dbReference type="eggNOG" id="arCOG03825">
    <property type="taxonomic scope" value="Archaea"/>
</dbReference>
<evidence type="ECO:0000313" key="2">
    <source>
        <dbReference type="EMBL" id="BAI62447.1"/>
    </source>
</evidence>
<dbReference type="KEGG" id="mpd:MCP_2375"/>
<name>D1Z175_METPS</name>
<dbReference type="RefSeq" id="WP_012901121.1">
    <property type="nucleotide sequence ID" value="NC_013665.1"/>
</dbReference>
<dbReference type="AlphaFoldDB" id="D1Z175"/>
<dbReference type="InterPro" id="IPR025164">
    <property type="entry name" value="Toastrack_DUF4097"/>
</dbReference>
<protein>
    <recommendedName>
        <fullName evidence="1">DUF4097 domain-containing protein</fullName>
    </recommendedName>
</protein>
<proteinExistence type="predicted"/>
<sequence length="277" mass="29836">MKLDKFLLITVGALLVIVLILLAFGGAAFLCLFVTQGPVTNEGPILQKSYDYNGSLSGFDRVNIEVANINGFVDVREGDSDAYAINVNARGTEKDFERYRVEFTQKDENGVKTLKVQIKDTKEPRMASSKYGSDITITLPKSKMYDASLVTVNGEVRLGELDCSKVNMATVNGVISSKANATNATMVTVNGDIDVRTSVLKGDMFLNSVNSAVTVTVPKDAPLSLNAHLVNGGISTDLPLVITEKSRVALVGKTANYTEGIYIETSIVNGDIDIRGR</sequence>
<accession>D1Z175</accession>
<feature type="domain" description="DUF4097" evidence="1">
    <location>
        <begin position="146"/>
        <end position="274"/>
    </location>
</feature>
<dbReference type="GeneID" id="8682168"/>
<dbReference type="Proteomes" id="UP000001882">
    <property type="component" value="Chromosome"/>
</dbReference>
<reference evidence="2 3" key="1">
    <citation type="journal article" date="2007" name="Appl. Environ. Microbiol.">
        <title>Isolation of key methanogens for global methane emission from rice paddy fields: a novel isolate affiliated with the clone cluster rice cluster I.</title>
        <authorList>
            <person name="Sakai S."/>
            <person name="Imachi H."/>
            <person name="Sekiguchi Y."/>
            <person name="Ohashi A."/>
            <person name="Harada H."/>
            <person name="Kamagata Y."/>
        </authorList>
    </citation>
    <scope>NUCLEOTIDE SEQUENCE [LARGE SCALE GENOMIC DNA]</scope>
    <source>
        <strain evidence="3">DSM 17711 / JCM 13418 / NBRC 101707 / SANAE</strain>
    </source>
</reference>
<reference evidence="3" key="3">
    <citation type="journal article" date="2011" name="PLoS ONE">
        <title>Genome sequence of a mesophilic hydrogenotrophic methanogen Methanocella paludicola, the first cultivated representative of the order Methanocellales.</title>
        <authorList>
            <person name="Sakai S."/>
            <person name="Takaki Y."/>
            <person name="Shimamura S."/>
            <person name="Sekine M."/>
            <person name="Tajima T."/>
            <person name="Kosugi H."/>
            <person name="Ichikawa N."/>
            <person name="Tasumi E."/>
            <person name="Hiraki A.T."/>
            <person name="Shimizu A."/>
            <person name="Kato Y."/>
            <person name="Nishiko R."/>
            <person name="Mori K."/>
            <person name="Fujita N."/>
            <person name="Imachi H."/>
            <person name="Takai K."/>
        </authorList>
    </citation>
    <scope>NUCLEOTIDE SEQUENCE [LARGE SCALE GENOMIC DNA]</scope>
    <source>
        <strain evidence="3">DSM 17711 / JCM 13418 / NBRC 101707 / SANAE</strain>
    </source>
</reference>
<evidence type="ECO:0000259" key="1">
    <source>
        <dbReference type="Pfam" id="PF13349"/>
    </source>
</evidence>
<organism evidence="2 3">
    <name type="scientific">Methanocella paludicola (strain DSM 17711 / JCM 13418 / NBRC 101707 / SANAE)</name>
    <dbReference type="NCBI Taxonomy" id="304371"/>
    <lineage>
        <taxon>Archaea</taxon>
        <taxon>Methanobacteriati</taxon>
        <taxon>Methanobacteriota</taxon>
        <taxon>Stenosarchaea group</taxon>
        <taxon>Methanomicrobia</taxon>
        <taxon>Methanocellales</taxon>
        <taxon>Methanocellaceae</taxon>
        <taxon>Methanocella</taxon>
    </lineage>
</organism>
<dbReference type="Pfam" id="PF13349">
    <property type="entry name" value="DUF4097"/>
    <property type="match status" value="1"/>
</dbReference>
<reference evidence="2 3" key="2">
    <citation type="journal article" date="2008" name="Int. J. Syst. Evol. Microbiol.">
        <title>Methanocella paludicola gen. nov., sp. nov., a methane-producing archaeon, the first isolate of the lineage 'Rice Cluster I', and proposal of the new archaeal order Methanocellales ord. nov.</title>
        <authorList>
            <person name="Sakai S."/>
            <person name="Imachi H."/>
            <person name="Hanada S."/>
            <person name="Ohashi A."/>
            <person name="Harada H."/>
            <person name="Kamagata Y."/>
        </authorList>
    </citation>
    <scope>NUCLEOTIDE SEQUENCE [LARGE SCALE GENOMIC DNA]</scope>
    <source>
        <strain evidence="3">DSM 17711 / JCM 13418 / NBRC 101707 / SANAE</strain>
    </source>
</reference>
<evidence type="ECO:0000313" key="3">
    <source>
        <dbReference type="Proteomes" id="UP000001882"/>
    </source>
</evidence>
<dbReference type="STRING" id="304371.MCP_2375"/>
<dbReference type="EMBL" id="AP011532">
    <property type="protein sequence ID" value="BAI62447.1"/>
    <property type="molecule type" value="Genomic_DNA"/>
</dbReference>
<keyword evidence="3" id="KW-1185">Reference proteome</keyword>
<gene>
    <name evidence="2" type="ordered locus">MCP_2375</name>
</gene>
<dbReference type="InParanoid" id="D1Z175"/>